<dbReference type="RefSeq" id="WP_184664231.1">
    <property type="nucleotide sequence ID" value="NZ_JACHHB010000008.1"/>
</dbReference>
<dbReference type="AlphaFoldDB" id="A0A840QQS1"/>
<accession>A0A840QQS1</accession>
<gene>
    <name evidence="2" type="ORF">HNQ41_001982</name>
</gene>
<keyword evidence="3" id="KW-1185">Reference proteome</keyword>
<comment type="caution">
    <text evidence="2">The sequence shown here is derived from an EMBL/GenBank/DDBJ whole genome shotgun (WGS) entry which is preliminary data.</text>
</comment>
<dbReference type="EMBL" id="JACHHB010000008">
    <property type="protein sequence ID" value="MBB5173792.1"/>
    <property type="molecule type" value="Genomic_DNA"/>
</dbReference>
<feature type="compositionally biased region" description="Basic residues" evidence="1">
    <location>
        <begin position="131"/>
        <end position="141"/>
    </location>
</feature>
<proteinExistence type="predicted"/>
<sequence length="141" mass="16374">MKDEQQKMMSLMVRKILQRHNVDSTSQLDDSEKEQLQDIVTKIQGQVERFLEEHEKKITEQDFPEENQSSNNTTSRGVEITDGDDEAEGESQVNVQQSPPNNEIVNQQTRSGGARFQAPNDVSQVKMWKESKKRSKRRRKK</sequence>
<evidence type="ECO:0000313" key="3">
    <source>
        <dbReference type="Proteomes" id="UP000551878"/>
    </source>
</evidence>
<name>A0A840QQS1_9BACI</name>
<evidence type="ECO:0000256" key="1">
    <source>
        <dbReference type="SAM" id="MobiDB-lite"/>
    </source>
</evidence>
<dbReference type="Proteomes" id="UP000551878">
    <property type="component" value="Unassembled WGS sequence"/>
</dbReference>
<evidence type="ECO:0000313" key="2">
    <source>
        <dbReference type="EMBL" id="MBB5173792.1"/>
    </source>
</evidence>
<organism evidence="2 3">
    <name type="scientific">Texcoconibacillus texcoconensis</name>
    <dbReference type="NCBI Taxonomy" id="1095777"/>
    <lineage>
        <taxon>Bacteria</taxon>
        <taxon>Bacillati</taxon>
        <taxon>Bacillota</taxon>
        <taxon>Bacilli</taxon>
        <taxon>Bacillales</taxon>
        <taxon>Bacillaceae</taxon>
        <taxon>Texcoconibacillus</taxon>
    </lineage>
</organism>
<feature type="compositionally biased region" description="Polar residues" evidence="1">
    <location>
        <begin position="91"/>
        <end position="111"/>
    </location>
</feature>
<protein>
    <submittedName>
        <fullName evidence="2">Uncharacterized protein</fullName>
    </submittedName>
</protein>
<feature type="compositionally biased region" description="Polar residues" evidence="1">
    <location>
        <begin position="66"/>
        <end position="76"/>
    </location>
</feature>
<feature type="region of interest" description="Disordered" evidence="1">
    <location>
        <begin position="53"/>
        <end position="141"/>
    </location>
</feature>
<reference evidence="2 3" key="1">
    <citation type="submission" date="2020-08" db="EMBL/GenBank/DDBJ databases">
        <title>Genomic Encyclopedia of Type Strains, Phase IV (KMG-IV): sequencing the most valuable type-strain genomes for metagenomic binning, comparative biology and taxonomic classification.</title>
        <authorList>
            <person name="Goeker M."/>
        </authorList>
    </citation>
    <scope>NUCLEOTIDE SEQUENCE [LARGE SCALE GENOMIC DNA]</scope>
    <source>
        <strain evidence="2 3">DSM 24696</strain>
    </source>
</reference>